<accession>A0A2C1LS46</accession>
<evidence type="ECO:0000313" key="2">
    <source>
        <dbReference type="EMBL" id="PGU00481.1"/>
    </source>
</evidence>
<evidence type="ECO:0008006" key="4">
    <source>
        <dbReference type="Google" id="ProtNLM"/>
    </source>
</evidence>
<sequence>MKKLWVVIALLCLVFVGCSNEKVSRVVKKEVTLDAGVKGIGNKIFLYGNSNLPEGTFIKVVFKEIDANQSIAENTVKVDKDGKYNWETDKPKLDQEYELNVMFLPEKQSKEVQQKYGKTGEAIDKESIGFIKYEVEGKTYTGIKMYSRVHKITKEENGQSTQGQSTRLSEVMQPPLD</sequence>
<comment type="caution">
    <text evidence="2">The sequence shown here is derived from an EMBL/GenBank/DDBJ whole genome shotgun (WGS) entry which is preliminary data.</text>
</comment>
<reference evidence="2 3" key="1">
    <citation type="submission" date="2017-09" db="EMBL/GenBank/DDBJ databases">
        <title>Large-scale bioinformatics analysis of Bacillus genomes uncovers conserved roles of natural products in bacterial physiology.</title>
        <authorList>
            <consortium name="Agbiome Team Llc"/>
            <person name="Bleich R.M."/>
            <person name="Grubbs K.J."/>
            <person name="Santa Maria K.C."/>
            <person name="Allen S.E."/>
            <person name="Farag S."/>
            <person name="Shank E.A."/>
            <person name="Bowers A."/>
        </authorList>
    </citation>
    <scope>NUCLEOTIDE SEQUENCE [LARGE SCALE GENOMIC DNA]</scope>
    <source>
        <strain evidence="2 3">AFS040105</strain>
    </source>
</reference>
<evidence type="ECO:0000256" key="1">
    <source>
        <dbReference type="SAM" id="MobiDB-lite"/>
    </source>
</evidence>
<evidence type="ECO:0000313" key="3">
    <source>
        <dbReference type="Proteomes" id="UP000225766"/>
    </source>
</evidence>
<protein>
    <recommendedName>
        <fullName evidence="4">Lipoprotein</fullName>
    </recommendedName>
</protein>
<organism evidence="2 3">
    <name type="scientific">Bacillus cereus</name>
    <dbReference type="NCBI Taxonomy" id="1396"/>
    <lineage>
        <taxon>Bacteria</taxon>
        <taxon>Bacillati</taxon>
        <taxon>Bacillota</taxon>
        <taxon>Bacilli</taxon>
        <taxon>Bacillales</taxon>
        <taxon>Bacillaceae</taxon>
        <taxon>Bacillus</taxon>
        <taxon>Bacillus cereus group</taxon>
    </lineage>
</organism>
<dbReference type="OrthoDB" id="2972586at2"/>
<dbReference type="EMBL" id="NUMG01000021">
    <property type="protein sequence ID" value="PGU00481.1"/>
    <property type="molecule type" value="Genomic_DNA"/>
</dbReference>
<dbReference type="AlphaFoldDB" id="A0A2C1LS46"/>
<feature type="compositionally biased region" description="Polar residues" evidence="1">
    <location>
        <begin position="158"/>
        <end position="168"/>
    </location>
</feature>
<dbReference type="Proteomes" id="UP000225766">
    <property type="component" value="Unassembled WGS sequence"/>
</dbReference>
<gene>
    <name evidence="2" type="ORF">COD19_15270</name>
</gene>
<proteinExistence type="predicted"/>
<name>A0A2C1LS46_BACCE</name>
<feature type="region of interest" description="Disordered" evidence="1">
    <location>
        <begin position="154"/>
        <end position="177"/>
    </location>
</feature>
<dbReference type="RefSeq" id="WP_088230733.1">
    <property type="nucleotide sequence ID" value="NZ_NBBB01000004.1"/>
</dbReference>
<dbReference type="PROSITE" id="PS51257">
    <property type="entry name" value="PROKAR_LIPOPROTEIN"/>
    <property type="match status" value="1"/>
</dbReference>